<dbReference type="InterPro" id="IPR026990">
    <property type="entry name" value="TnpW"/>
</dbReference>
<accession>A0A1H7JM41</accession>
<reference evidence="1 2" key="1">
    <citation type="submission" date="2016-10" db="EMBL/GenBank/DDBJ databases">
        <authorList>
            <person name="de Groot N.N."/>
        </authorList>
    </citation>
    <scope>NUCLEOTIDE SEQUENCE [LARGE SCALE GENOMIC DNA]</scope>
    <source>
        <strain evidence="1 2">KH2T6</strain>
    </source>
</reference>
<organism evidence="1 2">
    <name type="scientific">Ruminococcus albus</name>
    <dbReference type="NCBI Taxonomy" id="1264"/>
    <lineage>
        <taxon>Bacteria</taxon>
        <taxon>Bacillati</taxon>
        <taxon>Bacillota</taxon>
        <taxon>Clostridia</taxon>
        <taxon>Eubacteriales</taxon>
        <taxon>Oscillospiraceae</taxon>
        <taxon>Ruminococcus</taxon>
    </lineage>
</organism>
<gene>
    <name evidence="1" type="ORF">SAMN05216469_10597</name>
</gene>
<sequence>MKKTTEQRTNKDIVNSHEIKIGDITYTVVSHFDNKSNETAEDKIERLISRDIKLY</sequence>
<dbReference type="Pfam" id="PF14202">
    <property type="entry name" value="TnpW"/>
    <property type="match status" value="1"/>
</dbReference>
<evidence type="ECO:0000313" key="2">
    <source>
        <dbReference type="Proteomes" id="UP000186015"/>
    </source>
</evidence>
<dbReference type="EMBL" id="FOAT01000005">
    <property type="protein sequence ID" value="SEK74927.1"/>
    <property type="molecule type" value="Genomic_DNA"/>
</dbReference>
<dbReference type="RefSeq" id="WP_081350477.1">
    <property type="nucleotide sequence ID" value="NZ_FOAT01000005.1"/>
</dbReference>
<protein>
    <submittedName>
        <fullName evidence="1">Transposon-encoded protein TnpW</fullName>
    </submittedName>
</protein>
<name>A0A1H7JM41_RUMAL</name>
<evidence type="ECO:0000313" key="1">
    <source>
        <dbReference type="EMBL" id="SEK74927.1"/>
    </source>
</evidence>
<dbReference type="Proteomes" id="UP000186015">
    <property type="component" value="Unassembled WGS sequence"/>
</dbReference>
<dbReference type="OrthoDB" id="9804138at2"/>
<proteinExistence type="predicted"/>
<dbReference type="AlphaFoldDB" id="A0A1H7JM41"/>